<organism evidence="5 6">
    <name type="scientific">Pusillibacter faecalis</name>
    <dbReference type="NCBI Taxonomy" id="2714358"/>
    <lineage>
        <taxon>Bacteria</taxon>
        <taxon>Bacillati</taxon>
        <taxon>Bacillota</taxon>
        <taxon>Clostridia</taxon>
        <taxon>Eubacteriales</taxon>
        <taxon>Oscillospiraceae</taxon>
        <taxon>Pusillibacter</taxon>
    </lineage>
</organism>
<evidence type="ECO:0000313" key="5">
    <source>
        <dbReference type="EMBL" id="BCK83500.1"/>
    </source>
</evidence>
<keyword evidence="2" id="KW-0479">Metal-binding</keyword>
<dbReference type="InterPro" id="IPR035938">
    <property type="entry name" value="Hemerythrin-like_sf"/>
</dbReference>
<dbReference type="InterPro" id="IPR012312">
    <property type="entry name" value="Hemerythrin-like"/>
</dbReference>
<dbReference type="CDD" id="cd12107">
    <property type="entry name" value="Hemerythrin"/>
    <property type="match status" value="1"/>
</dbReference>
<comment type="similarity">
    <text evidence="1">Belongs to the hemerythrin family.</text>
</comment>
<dbReference type="EMBL" id="AP023420">
    <property type="protein sequence ID" value="BCK83500.1"/>
    <property type="molecule type" value="Genomic_DNA"/>
</dbReference>
<gene>
    <name evidence="5" type="ORF">MM59RIKEN_08190</name>
</gene>
<dbReference type="InterPro" id="IPR050669">
    <property type="entry name" value="Hemerythrin"/>
</dbReference>
<dbReference type="SUPFAM" id="SSF47188">
    <property type="entry name" value="Hemerythrin-like"/>
    <property type="match status" value="1"/>
</dbReference>
<dbReference type="NCBIfam" id="TIGR02481">
    <property type="entry name" value="hemeryth_dom"/>
    <property type="match status" value="1"/>
</dbReference>
<evidence type="ECO:0000259" key="4">
    <source>
        <dbReference type="Pfam" id="PF01814"/>
    </source>
</evidence>
<proteinExistence type="inferred from homology"/>
<dbReference type="Proteomes" id="UP000679848">
    <property type="component" value="Chromosome"/>
</dbReference>
<dbReference type="PANTHER" id="PTHR37164">
    <property type="entry name" value="BACTERIOHEMERYTHRIN"/>
    <property type="match status" value="1"/>
</dbReference>
<dbReference type="PANTHER" id="PTHR37164:SF1">
    <property type="entry name" value="BACTERIOHEMERYTHRIN"/>
    <property type="match status" value="1"/>
</dbReference>
<evidence type="ECO:0000256" key="1">
    <source>
        <dbReference type="ARBA" id="ARBA00010587"/>
    </source>
</evidence>
<dbReference type="KEGG" id="pfaa:MM59RIKEN_08190"/>
<feature type="domain" description="Hemerythrin-like" evidence="4">
    <location>
        <begin position="11"/>
        <end position="130"/>
    </location>
</feature>
<protein>
    <recommendedName>
        <fullName evidence="4">Hemerythrin-like domain-containing protein</fullName>
    </recommendedName>
</protein>
<sequence>MLTWSDNYIMGIDQFDQEHQQLFRLAEQVIQRMRERSDEANMRMFVIREAVTYINSYFDRHAQAEEAYMRRIGYDGYGMHKKLHDDFHSIQMVKYQKIIENGQCNKDDVWDFIGSGIGWLLEHIATADMAIVGKGILVQTDAINVNEAALEQEINVLLTSTLNIEANAKIANTNYAGEYFGKAIHQKIVYQTDAGETSIISGIEQSFMLDVAKLLYGSEVKDEVSLILSTFQLFSVHFWQTLGMRFMGSRNGVAVKESHFIMDNQLAVELEKLNPTTSVLFNSDKGKFYVACDSAYPLNQ</sequence>
<dbReference type="Gene3D" id="1.20.120.50">
    <property type="entry name" value="Hemerythrin-like"/>
    <property type="match status" value="1"/>
</dbReference>
<reference evidence="5" key="1">
    <citation type="submission" date="2020-09" db="EMBL/GenBank/DDBJ databases">
        <title>New species isolated from human feces.</title>
        <authorList>
            <person name="Kitahara M."/>
            <person name="Shigeno Y."/>
            <person name="Shime M."/>
            <person name="Matsumoto Y."/>
            <person name="Nakamura S."/>
            <person name="Motooka D."/>
            <person name="Fukuoka S."/>
            <person name="Nishikawa H."/>
            <person name="Benno Y."/>
        </authorList>
    </citation>
    <scope>NUCLEOTIDE SEQUENCE</scope>
    <source>
        <strain evidence="5">MM59</strain>
    </source>
</reference>
<name>A0A810Q5W8_9FIRM</name>
<keyword evidence="3" id="KW-0408">Iron</keyword>
<dbReference type="InterPro" id="IPR012827">
    <property type="entry name" value="Hemerythrin_metal-bd"/>
</dbReference>
<dbReference type="Pfam" id="PF01814">
    <property type="entry name" value="Hemerythrin"/>
    <property type="match status" value="1"/>
</dbReference>
<accession>A0A810Q5W8</accession>
<dbReference type="GO" id="GO:0046872">
    <property type="term" value="F:metal ion binding"/>
    <property type="evidence" value="ECO:0007669"/>
    <property type="project" value="UniProtKB-KW"/>
</dbReference>
<dbReference type="AlphaFoldDB" id="A0A810Q5W8"/>
<evidence type="ECO:0000313" key="6">
    <source>
        <dbReference type="Proteomes" id="UP000679848"/>
    </source>
</evidence>
<dbReference type="RefSeq" id="WP_187028273.1">
    <property type="nucleotide sequence ID" value="NZ_AP023420.1"/>
</dbReference>
<keyword evidence="6" id="KW-1185">Reference proteome</keyword>
<evidence type="ECO:0000256" key="2">
    <source>
        <dbReference type="ARBA" id="ARBA00022723"/>
    </source>
</evidence>
<evidence type="ECO:0000256" key="3">
    <source>
        <dbReference type="ARBA" id="ARBA00023004"/>
    </source>
</evidence>